<protein>
    <recommendedName>
        <fullName evidence="6">Lipoprotein</fullName>
    </recommendedName>
</protein>
<name>A0AAE6JH22_9SPHI</name>
<keyword evidence="1" id="KW-0732">Signal</keyword>
<feature type="signal peptide" evidence="1">
    <location>
        <begin position="1"/>
        <end position="20"/>
    </location>
</feature>
<evidence type="ECO:0000313" key="4">
    <source>
        <dbReference type="Proteomes" id="UP000250557"/>
    </source>
</evidence>
<organism evidence="2 4">
    <name type="scientific">Mucilaginibacter rubeus</name>
    <dbReference type="NCBI Taxonomy" id="2027860"/>
    <lineage>
        <taxon>Bacteria</taxon>
        <taxon>Pseudomonadati</taxon>
        <taxon>Bacteroidota</taxon>
        <taxon>Sphingobacteriia</taxon>
        <taxon>Sphingobacteriales</taxon>
        <taxon>Sphingobacteriaceae</taxon>
        <taxon>Mucilaginibacter</taxon>
    </lineage>
</organism>
<sequence length="203" mass="22403">MNRINKHMVLLLLATGLAGSAVGCSGSPKAPVADTVKTIAKSASRTVHKSPLTDEQLFRACLKQFKAAALQKNKKQLAAMFYFPLQTTPQWSNEDLRSATVNPAEGLVSGAEYPQYEPAILSADALRLIPKSTEDDLSEIDAANDENYYKVIAKVTDKGSKLYELQQQYEQKNGRETSYGFVFGKVNGQYKIISYYSPWPVKG</sequence>
<dbReference type="RefSeq" id="WP_112654726.1">
    <property type="nucleotide sequence ID" value="NZ_CP043451.1"/>
</dbReference>
<evidence type="ECO:0000313" key="2">
    <source>
        <dbReference type="EMBL" id="QEM05303.1"/>
    </source>
</evidence>
<dbReference type="EMBL" id="CP043451">
    <property type="protein sequence ID" value="QEM05303.1"/>
    <property type="molecule type" value="Genomic_DNA"/>
</dbReference>
<reference evidence="3 5" key="2">
    <citation type="submission" date="2021-03" db="EMBL/GenBank/DDBJ databases">
        <title>Mucilaginibacter strains isolated from gold and copper mining confer multi heavy-metal resistance.</title>
        <authorList>
            <person name="Li Y."/>
        </authorList>
    </citation>
    <scope>NUCLEOTIDE SEQUENCE [LARGE SCALE GENOMIC DNA]</scope>
    <source>
        <strain evidence="3 5">P2-4</strain>
    </source>
</reference>
<evidence type="ECO:0008006" key="6">
    <source>
        <dbReference type="Google" id="ProtNLM"/>
    </source>
</evidence>
<dbReference type="Proteomes" id="UP000250557">
    <property type="component" value="Chromosome"/>
</dbReference>
<dbReference type="AlphaFoldDB" id="A0AAE6JH22"/>
<reference evidence="2 4" key="1">
    <citation type="submission" date="2019-08" db="EMBL/GenBank/DDBJ databases">
        <title>Comparative genome analysis confer to the adaptation heavy metal polluted environment.</title>
        <authorList>
            <person name="Li Y."/>
        </authorList>
    </citation>
    <scope>NUCLEOTIDE SEQUENCE [LARGE SCALE GENOMIC DNA]</scope>
    <source>
        <strain evidence="2 4">P2</strain>
    </source>
</reference>
<proteinExistence type="predicted"/>
<dbReference type="PROSITE" id="PS51257">
    <property type="entry name" value="PROKAR_LIPOPROTEIN"/>
    <property type="match status" value="1"/>
</dbReference>
<accession>A0AAE6JH22</accession>
<gene>
    <name evidence="2" type="ORF">DIU31_017960</name>
    <name evidence="3" type="ORF">J3L21_09520</name>
</gene>
<evidence type="ECO:0000256" key="1">
    <source>
        <dbReference type="SAM" id="SignalP"/>
    </source>
</evidence>
<keyword evidence="5" id="KW-1185">Reference proteome</keyword>
<dbReference type="Proteomes" id="UP000663940">
    <property type="component" value="Chromosome"/>
</dbReference>
<dbReference type="EMBL" id="CP071880">
    <property type="protein sequence ID" value="QTE52171.1"/>
    <property type="molecule type" value="Genomic_DNA"/>
</dbReference>
<evidence type="ECO:0000313" key="3">
    <source>
        <dbReference type="EMBL" id="QTE52171.1"/>
    </source>
</evidence>
<feature type="chain" id="PRO_5041958450" description="Lipoprotein" evidence="1">
    <location>
        <begin position="21"/>
        <end position="203"/>
    </location>
</feature>
<evidence type="ECO:0000313" key="5">
    <source>
        <dbReference type="Proteomes" id="UP000663940"/>
    </source>
</evidence>